<evidence type="ECO:0000259" key="2">
    <source>
        <dbReference type="Pfam" id="PF13360"/>
    </source>
</evidence>
<dbReference type="PANTHER" id="PTHR34512:SF30">
    <property type="entry name" value="OUTER MEMBRANE PROTEIN ASSEMBLY FACTOR BAMB"/>
    <property type="match status" value="1"/>
</dbReference>
<comment type="caution">
    <text evidence="3">The sequence shown here is derived from an EMBL/GenBank/DDBJ whole genome shotgun (WGS) entry which is preliminary data.</text>
</comment>
<dbReference type="InterPro" id="IPR002372">
    <property type="entry name" value="PQQ_rpt_dom"/>
</dbReference>
<dbReference type="PANTHER" id="PTHR34512">
    <property type="entry name" value="CELL SURFACE PROTEIN"/>
    <property type="match status" value="1"/>
</dbReference>
<dbReference type="Proteomes" id="UP000598174">
    <property type="component" value="Unassembled WGS sequence"/>
</dbReference>
<evidence type="ECO:0000313" key="3">
    <source>
        <dbReference type="EMBL" id="GIE16060.1"/>
    </source>
</evidence>
<dbReference type="InterPro" id="IPR011047">
    <property type="entry name" value="Quinoprotein_ADH-like_sf"/>
</dbReference>
<accession>A0A919J7N9</accession>
<dbReference type="SUPFAM" id="SSF50998">
    <property type="entry name" value="Quinoprotein alcohol dehydrogenase-like"/>
    <property type="match status" value="1"/>
</dbReference>
<feature type="signal peptide" evidence="1">
    <location>
        <begin position="1"/>
        <end position="25"/>
    </location>
</feature>
<keyword evidence="1" id="KW-0732">Signal</keyword>
<evidence type="ECO:0000256" key="1">
    <source>
        <dbReference type="SAM" id="SignalP"/>
    </source>
</evidence>
<dbReference type="InterPro" id="IPR018391">
    <property type="entry name" value="PQQ_b-propeller_rpt"/>
</dbReference>
<dbReference type="SMART" id="SM00564">
    <property type="entry name" value="PQQ"/>
    <property type="match status" value="5"/>
</dbReference>
<dbReference type="Gene3D" id="2.130.10.10">
    <property type="entry name" value="YVTN repeat-like/Quinoprotein amine dehydrogenase"/>
    <property type="match status" value="2"/>
</dbReference>
<name>A0A919J7N9_9ACTN</name>
<keyword evidence="4" id="KW-1185">Reference proteome</keyword>
<feature type="domain" description="Pyrrolo-quinoline quinone repeat" evidence="2">
    <location>
        <begin position="91"/>
        <end position="216"/>
    </location>
</feature>
<dbReference type="RefSeq" id="WP_203822398.1">
    <property type="nucleotide sequence ID" value="NZ_BAAABP010000023.1"/>
</dbReference>
<evidence type="ECO:0000313" key="4">
    <source>
        <dbReference type="Proteomes" id="UP000598174"/>
    </source>
</evidence>
<feature type="domain" description="Pyrrolo-quinoline quinone repeat" evidence="2">
    <location>
        <begin position="217"/>
        <end position="351"/>
    </location>
</feature>
<dbReference type="AlphaFoldDB" id="A0A919J7N9"/>
<protein>
    <recommendedName>
        <fullName evidence="2">Pyrrolo-quinoline quinone repeat domain-containing protein</fullName>
    </recommendedName>
</protein>
<dbReference type="Pfam" id="PF13360">
    <property type="entry name" value="PQQ_2"/>
    <property type="match status" value="2"/>
</dbReference>
<organism evidence="3 4">
    <name type="scientific">Paractinoplanes ferrugineus</name>
    <dbReference type="NCBI Taxonomy" id="113564"/>
    <lineage>
        <taxon>Bacteria</taxon>
        <taxon>Bacillati</taxon>
        <taxon>Actinomycetota</taxon>
        <taxon>Actinomycetes</taxon>
        <taxon>Micromonosporales</taxon>
        <taxon>Micromonosporaceae</taxon>
        <taxon>Paractinoplanes</taxon>
    </lineage>
</organism>
<sequence>MKRHALSIVLAAVLSVAAGAGPAAAGGPDEWGQAAAHATGDFFNPGESVLTPSVAGRLRPRWTVPMSTVKCANPSGPLVASGRLITAEAYRISGYDAATGALRWRTAVDGNRDIDLAAVVGGTLLAQYRKCTSGKAYLIALDVKTGETRYERQIAAPIYGLLVDRGVVVGSAWDASTSKYVLRGYRIADGAPLWSRVGVVNGATVSAGGRMVVDGDDGTAAAVDLTTGETVWTAGSGCAIPIGASTDGSRFFTRCDPDDRIRTLDASTGKLLATFSDYGATFGFATDGERVYLNTYADKGLLAVDAATGRKAWSASFADDAPIEFALGGGVVYGWRAAGKPLAALATNTGSPIRLGADTSALRGAPVVAAGRLYGRTGSTLTCFAP</sequence>
<feature type="chain" id="PRO_5037436061" description="Pyrrolo-quinoline quinone repeat domain-containing protein" evidence="1">
    <location>
        <begin position="26"/>
        <end position="386"/>
    </location>
</feature>
<dbReference type="EMBL" id="BOMM01000076">
    <property type="protein sequence ID" value="GIE16060.1"/>
    <property type="molecule type" value="Genomic_DNA"/>
</dbReference>
<reference evidence="3" key="1">
    <citation type="submission" date="2021-01" db="EMBL/GenBank/DDBJ databases">
        <title>Whole genome shotgun sequence of Actinoplanes ferrugineus NBRC 15555.</title>
        <authorList>
            <person name="Komaki H."/>
            <person name="Tamura T."/>
        </authorList>
    </citation>
    <scope>NUCLEOTIDE SEQUENCE</scope>
    <source>
        <strain evidence="3">NBRC 15555</strain>
    </source>
</reference>
<dbReference type="InterPro" id="IPR015943">
    <property type="entry name" value="WD40/YVTN_repeat-like_dom_sf"/>
</dbReference>
<gene>
    <name evidence="3" type="ORF">Afe05nite_79000</name>
</gene>
<proteinExistence type="predicted"/>